<accession>A0A9Q9MI64</accession>
<reference evidence="2" key="1">
    <citation type="submission" date="2021-04" db="EMBL/GenBank/DDBJ databases">
        <title>Dactylosporangium aurantiacum NRRL B-8018 full assembly.</title>
        <authorList>
            <person name="Hartkoorn R.C."/>
            <person name="Beaudoing E."/>
            <person name="Hot D."/>
        </authorList>
    </citation>
    <scope>NUCLEOTIDE SEQUENCE</scope>
    <source>
        <strain evidence="2">NRRL B-8018</strain>
    </source>
</reference>
<dbReference type="KEGG" id="daur:Daura_28105"/>
<keyword evidence="1" id="KW-0732">Signal</keyword>
<keyword evidence="3" id="KW-1185">Reference proteome</keyword>
<sequence>MRSKRVSAATAAVTAGILAIFGTPASAQPVATAKPTGIYTGMGNCPLSSPVLADPGNQQVGCVISVTRGGSVTIGSTTVPLTQPITLQFGVYWPASGPTVEFPDGTVANVFSTVPSADGRTLTSSPLQVPIPGLANFLPGVTSAFAQVELAGPITEFVPLATGEPAPVFRLPIKLHLFNALFGLHCYIGSNANPIVLGPTTGTTSPPPPNGPITGDAGVIDLASDPNGFGAFVVSFSGASLVDNSVRVPAANGCGIGGSLDWVINTVFGLPAAAGRNTVVFSQTNTALAVDPSLDDLKQAIAASAH</sequence>
<name>A0A9Q9MI64_9ACTN</name>
<evidence type="ECO:0008006" key="4">
    <source>
        <dbReference type="Google" id="ProtNLM"/>
    </source>
</evidence>
<proteinExistence type="predicted"/>
<protein>
    <recommendedName>
        <fullName evidence="4">Secreted protein</fullName>
    </recommendedName>
</protein>
<dbReference type="AlphaFoldDB" id="A0A9Q9MI64"/>
<dbReference type="OrthoDB" id="4461339at2"/>
<dbReference type="RefSeq" id="WP_033360438.1">
    <property type="nucleotide sequence ID" value="NZ_CP073767.1"/>
</dbReference>
<evidence type="ECO:0000256" key="1">
    <source>
        <dbReference type="SAM" id="SignalP"/>
    </source>
</evidence>
<organism evidence="2 3">
    <name type="scientific">Dactylosporangium aurantiacum</name>
    <dbReference type="NCBI Taxonomy" id="35754"/>
    <lineage>
        <taxon>Bacteria</taxon>
        <taxon>Bacillati</taxon>
        <taxon>Actinomycetota</taxon>
        <taxon>Actinomycetes</taxon>
        <taxon>Micromonosporales</taxon>
        <taxon>Micromonosporaceae</taxon>
        <taxon>Dactylosporangium</taxon>
    </lineage>
</organism>
<dbReference type="EMBL" id="CP073767">
    <property type="protein sequence ID" value="UWZ50682.1"/>
    <property type="molecule type" value="Genomic_DNA"/>
</dbReference>
<dbReference type="Proteomes" id="UP001058003">
    <property type="component" value="Chromosome"/>
</dbReference>
<evidence type="ECO:0000313" key="2">
    <source>
        <dbReference type="EMBL" id="UWZ50682.1"/>
    </source>
</evidence>
<gene>
    <name evidence="2" type="ORF">Daura_28105</name>
</gene>
<feature type="signal peptide" evidence="1">
    <location>
        <begin position="1"/>
        <end position="27"/>
    </location>
</feature>
<evidence type="ECO:0000313" key="3">
    <source>
        <dbReference type="Proteomes" id="UP001058003"/>
    </source>
</evidence>
<feature type="chain" id="PRO_5040235330" description="Secreted protein" evidence="1">
    <location>
        <begin position="28"/>
        <end position="306"/>
    </location>
</feature>